<dbReference type="PANTHER" id="PTHR10272:SF0">
    <property type="entry name" value="PLATELET-ACTIVATING FACTOR ACETYLHYDROLASE"/>
    <property type="match status" value="1"/>
</dbReference>
<reference evidence="4 5" key="1">
    <citation type="submission" date="2019-07" db="EMBL/GenBank/DDBJ databases">
        <title>Whole genome shotgun sequence of Deinococcus cellulosilyticus NBRC 106333.</title>
        <authorList>
            <person name="Hosoyama A."/>
            <person name="Uohara A."/>
            <person name="Ohji S."/>
            <person name="Ichikawa N."/>
        </authorList>
    </citation>
    <scope>NUCLEOTIDE SEQUENCE [LARGE SCALE GENOMIC DNA]</scope>
    <source>
        <strain evidence="4 5">NBRC 106333</strain>
    </source>
</reference>
<dbReference type="EMBL" id="BJXB01000008">
    <property type="protein sequence ID" value="GEM46436.1"/>
    <property type="molecule type" value="Genomic_DNA"/>
</dbReference>
<dbReference type="GO" id="GO:0003847">
    <property type="term" value="F:1-alkyl-2-acetylglycerophosphocholine esterase activity"/>
    <property type="evidence" value="ECO:0007669"/>
    <property type="project" value="TreeGrafter"/>
</dbReference>
<dbReference type="Gene3D" id="3.40.50.1820">
    <property type="entry name" value="alpha/beta hydrolase"/>
    <property type="match status" value="1"/>
</dbReference>
<gene>
    <name evidence="4" type="ORF">DC3_20710</name>
</gene>
<dbReference type="GO" id="GO:0016042">
    <property type="term" value="P:lipid catabolic process"/>
    <property type="evidence" value="ECO:0007669"/>
    <property type="project" value="UniProtKB-KW"/>
</dbReference>
<sequence>MAVTHPRNRWLKIGLVALGATLLLTAGLAVFTRDLPIPAPTGPHAVGFTESVVLEKSQTSSPARPISMDIWYPARSTKGHTAEPYSDRLLNAEIAKSLKLPPVLGTVTPSYSFRDAPALEGQHPVVVFNHGFGSFTRQNFSNFQELASHGYLVISIGHPGDSLVARDAEGQPILLDTQSPTHLAVTAQQKDLQQFLKHNATLLEQQRMAKDFEAYLQASRDMNQIAPFQQLSTQINRWVQDTTVVLEALQDSSGVLTHADANQVVLMGHSLGGVVAQHFAQHPLAGIKGIINLDAPFVQRNPIWTHLKVPTLNLLSTQYTLQKQNVAVAGSMDPLFQHSSAGSYVLEIPGTAHYNFSDMNYVQALRLTPMLGRIDGLKMEKLLNTAVLTFLQRLKEPATLGQPLLKEASVREVFFSARRSDD</sequence>
<organism evidence="4 5">
    <name type="scientific">Deinococcus cellulosilyticus (strain DSM 18568 / NBRC 106333 / KACC 11606 / 5516J-15)</name>
    <dbReference type="NCBI Taxonomy" id="1223518"/>
    <lineage>
        <taxon>Bacteria</taxon>
        <taxon>Thermotogati</taxon>
        <taxon>Deinococcota</taxon>
        <taxon>Deinococci</taxon>
        <taxon>Deinococcales</taxon>
        <taxon>Deinococcaceae</taxon>
        <taxon>Deinococcus</taxon>
    </lineage>
</organism>
<dbReference type="Pfam" id="PF03403">
    <property type="entry name" value="PAF-AH_p_II"/>
    <property type="match status" value="1"/>
</dbReference>
<evidence type="ECO:0000313" key="5">
    <source>
        <dbReference type="Proteomes" id="UP000321306"/>
    </source>
</evidence>
<keyword evidence="2" id="KW-0442">Lipid degradation</keyword>
<keyword evidence="3" id="KW-0443">Lipid metabolism</keyword>
<dbReference type="SUPFAM" id="SSF53474">
    <property type="entry name" value="alpha/beta-Hydrolases"/>
    <property type="match status" value="1"/>
</dbReference>
<evidence type="ECO:0000313" key="4">
    <source>
        <dbReference type="EMBL" id="GEM46436.1"/>
    </source>
</evidence>
<keyword evidence="5" id="KW-1185">Reference proteome</keyword>
<name>A0A511N216_DEIC1</name>
<dbReference type="AlphaFoldDB" id="A0A511N216"/>
<dbReference type="PANTHER" id="PTHR10272">
    <property type="entry name" value="PLATELET-ACTIVATING FACTOR ACETYLHYDROLASE"/>
    <property type="match status" value="1"/>
</dbReference>
<protein>
    <submittedName>
        <fullName evidence="4">Uncharacterized protein</fullName>
    </submittedName>
</protein>
<evidence type="ECO:0000256" key="3">
    <source>
        <dbReference type="ARBA" id="ARBA00023098"/>
    </source>
</evidence>
<comment type="caution">
    <text evidence="4">The sequence shown here is derived from an EMBL/GenBank/DDBJ whole genome shotgun (WGS) entry which is preliminary data.</text>
</comment>
<evidence type="ECO:0000256" key="2">
    <source>
        <dbReference type="ARBA" id="ARBA00022963"/>
    </source>
</evidence>
<accession>A0A511N216</accession>
<dbReference type="InterPro" id="IPR029058">
    <property type="entry name" value="AB_hydrolase_fold"/>
</dbReference>
<dbReference type="OrthoDB" id="9814760at2"/>
<proteinExistence type="predicted"/>
<keyword evidence="1" id="KW-0378">Hydrolase</keyword>
<dbReference type="Proteomes" id="UP000321306">
    <property type="component" value="Unassembled WGS sequence"/>
</dbReference>
<evidence type="ECO:0000256" key="1">
    <source>
        <dbReference type="ARBA" id="ARBA00022801"/>
    </source>
</evidence>
<dbReference type="RefSeq" id="WP_146884258.1">
    <property type="nucleotide sequence ID" value="NZ_BJXB01000008.1"/>
</dbReference>